<dbReference type="CDD" id="cd00241">
    <property type="entry name" value="DOMON_like"/>
    <property type="match status" value="1"/>
</dbReference>
<dbReference type="Gene3D" id="2.60.40.1190">
    <property type="match status" value="1"/>
</dbReference>
<reference evidence="3" key="1">
    <citation type="submission" date="2020-05" db="EMBL/GenBank/DDBJ databases">
        <title>Sulfur intermediates as new biogeochemical hubs in an aquatic model microbial ecosystem.</title>
        <authorList>
            <person name="Vigneron A."/>
        </authorList>
    </citation>
    <scope>NUCLEOTIDE SEQUENCE</scope>
    <source>
        <strain evidence="3">Bin.250</strain>
    </source>
</reference>
<dbReference type="Proteomes" id="UP000754644">
    <property type="component" value="Unassembled WGS sequence"/>
</dbReference>
<gene>
    <name evidence="3" type="ORF">HQ497_08785</name>
</gene>
<evidence type="ECO:0000313" key="3">
    <source>
        <dbReference type="EMBL" id="NQV65448.1"/>
    </source>
</evidence>
<dbReference type="AlphaFoldDB" id="A0A972VW97"/>
<feature type="domain" description="Carbohydrate-binding" evidence="2">
    <location>
        <begin position="48"/>
        <end position="253"/>
    </location>
</feature>
<dbReference type="SUPFAM" id="SSF49344">
    <property type="entry name" value="CBD9-like"/>
    <property type="match status" value="1"/>
</dbReference>
<evidence type="ECO:0000256" key="1">
    <source>
        <dbReference type="SAM" id="SignalP"/>
    </source>
</evidence>
<evidence type="ECO:0000313" key="4">
    <source>
        <dbReference type="Proteomes" id="UP000754644"/>
    </source>
</evidence>
<evidence type="ECO:0000259" key="2">
    <source>
        <dbReference type="Pfam" id="PF06452"/>
    </source>
</evidence>
<comment type="caution">
    <text evidence="3">The sequence shown here is derived from an EMBL/GenBank/DDBJ whole genome shotgun (WGS) entry which is preliminary data.</text>
</comment>
<sequence length="254" mass="29121">MGSSNPKQWLRLVMMLPVLTISPAHADSTHYPGRTHYQAPQALEALVVDGVADEAIWEKAAWRPLNQRWLGPEYSRDDFQGRYKVVWTENKLYLLGEFVDDILIDTHRDPLSQYWDDDTLEVFLDEDYSGGDHQYNHNAFTYHFSLDNQAIDIGTDKKPRRYSHHVESRWQQVNNTILWEVSIDVYTAAYQDDTDNNQPTLLSAGKVMGLMVAYCDNDGSELRENFIGSEFAPGEGKDRGWIDAGLFGELTLVE</sequence>
<dbReference type="EMBL" id="JABMOJ010000326">
    <property type="protein sequence ID" value="NQV65448.1"/>
    <property type="molecule type" value="Genomic_DNA"/>
</dbReference>
<dbReference type="GO" id="GO:0004553">
    <property type="term" value="F:hydrolase activity, hydrolyzing O-glycosyl compounds"/>
    <property type="evidence" value="ECO:0007669"/>
    <property type="project" value="InterPro"/>
</dbReference>
<name>A0A972VW97_9GAMM</name>
<dbReference type="GO" id="GO:0016052">
    <property type="term" value="P:carbohydrate catabolic process"/>
    <property type="evidence" value="ECO:0007669"/>
    <property type="project" value="InterPro"/>
</dbReference>
<dbReference type="GO" id="GO:0030246">
    <property type="term" value="F:carbohydrate binding"/>
    <property type="evidence" value="ECO:0007669"/>
    <property type="project" value="InterPro"/>
</dbReference>
<feature type="signal peptide" evidence="1">
    <location>
        <begin position="1"/>
        <end position="26"/>
    </location>
</feature>
<organism evidence="3 4">
    <name type="scientific">SAR86 cluster bacterium</name>
    <dbReference type="NCBI Taxonomy" id="2030880"/>
    <lineage>
        <taxon>Bacteria</taxon>
        <taxon>Pseudomonadati</taxon>
        <taxon>Pseudomonadota</taxon>
        <taxon>Gammaproteobacteria</taxon>
        <taxon>SAR86 cluster</taxon>
    </lineage>
</organism>
<accession>A0A972VW97</accession>
<dbReference type="Pfam" id="PF06452">
    <property type="entry name" value="CBM9_1"/>
    <property type="match status" value="1"/>
</dbReference>
<keyword evidence="1" id="KW-0732">Signal</keyword>
<protein>
    <recommendedName>
        <fullName evidence="2">Carbohydrate-binding domain-containing protein</fullName>
    </recommendedName>
</protein>
<proteinExistence type="predicted"/>
<dbReference type="InterPro" id="IPR010502">
    <property type="entry name" value="Carb-bd_dom_fam9"/>
</dbReference>
<feature type="chain" id="PRO_5036940688" description="Carbohydrate-binding domain-containing protein" evidence="1">
    <location>
        <begin position="27"/>
        <end position="254"/>
    </location>
</feature>